<feature type="region of interest" description="Disordered" evidence="1">
    <location>
        <begin position="144"/>
        <end position="171"/>
    </location>
</feature>
<evidence type="ECO:0000256" key="1">
    <source>
        <dbReference type="SAM" id="MobiDB-lite"/>
    </source>
</evidence>
<reference evidence="2" key="1">
    <citation type="journal article" date="2010" name="Science">
        <title>Plasticity of animal genome architecture unmasked by rapid evolution of a pelagic tunicate.</title>
        <authorList>
            <person name="Denoeud F."/>
            <person name="Henriet S."/>
            <person name="Mungpakdee S."/>
            <person name="Aury J.M."/>
            <person name="Da Silva C."/>
            <person name="Brinkmann H."/>
            <person name="Mikhaleva J."/>
            <person name="Olsen L.C."/>
            <person name="Jubin C."/>
            <person name="Canestro C."/>
            <person name="Bouquet J.M."/>
            <person name="Danks G."/>
            <person name="Poulain J."/>
            <person name="Campsteijn C."/>
            <person name="Adamski M."/>
            <person name="Cross I."/>
            <person name="Yadetie F."/>
            <person name="Muffato M."/>
            <person name="Louis A."/>
            <person name="Butcher S."/>
            <person name="Tsagkogeorga G."/>
            <person name="Konrad A."/>
            <person name="Singh S."/>
            <person name="Jensen M.F."/>
            <person name="Cong E.H."/>
            <person name="Eikeseth-Otteraa H."/>
            <person name="Noel B."/>
            <person name="Anthouard V."/>
            <person name="Porcel B.M."/>
            <person name="Kachouri-Lafond R."/>
            <person name="Nishino A."/>
            <person name="Ugolini M."/>
            <person name="Chourrout P."/>
            <person name="Nishida H."/>
            <person name="Aasland R."/>
            <person name="Huzurbazar S."/>
            <person name="Westhof E."/>
            <person name="Delsuc F."/>
            <person name="Lehrach H."/>
            <person name="Reinhardt R."/>
            <person name="Weissenbach J."/>
            <person name="Roy S.W."/>
            <person name="Artiguenave F."/>
            <person name="Postlethwait J.H."/>
            <person name="Manak J.R."/>
            <person name="Thompson E.M."/>
            <person name="Jaillon O."/>
            <person name="Du Pasquier L."/>
            <person name="Boudinot P."/>
            <person name="Liberles D.A."/>
            <person name="Volff J.N."/>
            <person name="Philippe H."/>
            <person name="Lenhard B."/>
            <person name="Roest Crollius H."/>
            <person name="Wincker P."/>
            <person name="Chourrout D."/>
        </authorList>
    </citation>
    <scope>NUCLEOTIDE SEQUENCE [LARGE SCALE GENOMIC DNA]</scope>
</reference>
<accession>E4XX00</accession>
<keyword evidence="3" id="KW-1185">Reference proteome</keyword>
<feature type="compositionally biased region" description="Basic and acidic residues" evidence="1">
    <location>
        <begin position="162"/>
        <end position="171"/>
    </location>
</feature>
<gene>
    <name evidence="2" type="ORF">GSOID_T00007178001</name>
</gene>
<evidence type="ECO:0000313" key="3">
    <source>
        <dbReference type="Proteomes" id="UP000001307"/>
    </source>
</evidence>
<dbReference type="InParanoid" id="E4XX00"/>
<name>E4XX00_OIKDI</name>
<proteinExistence type="predicted"/>
<dbReference type="EMBL" id="FN653262">
    <property type="protein sequence ID" value="CBY14194.1"/>
    <property type="molecule type" value="Genomic_DNA"/>
</dbReference>
<organism evidence="2">
    <name type="scientific">Oikopleura dioica</name>
    <name type="common">Tunicate</name>
    <dbReference type="NCBI Taxonomy" id="34765"/>
    <lineage>
        <taxon>Eukaryota</taxon>
        <taxon>Metazoa</taxon>
        <taxon>Chordata</taxon>
        <taxon>Tunicata</taxon>
        <taxon>Appendicularia</taxon>
        <taxon>Copelata</taxon>
        <taxon>Oikopleuridae</taxon>
        <taxon>Oikopleura</taxon>
    </lineage>
</organism>
<sequence>MSQSVIAERQDQRQRSNGLKAVRLLNNACLVSEIKKCLSIELQKQHPQNTKMTTEIEKSDFHQSTSSPLDISGSENFELAIPTYRQMAQHWRSASSCVFRDQCPDHEAESSAVWLKKTNPSETILRSLTKAMKFLYYLFRSGESEDSTRRSKRGSSPATNWTDHEIHEYAE</sequence>
<protein>
    <submittedName>
        <fullName evidence="2">Uncharacterized protein</fullName>
    </submittedName>
</protein>
<dbReference type="Proteomes" id="UP000001307">
    <property type="component" value="Unassembled WGS sequence"/>
</dbReference>
<evidence type="ECO:0000313" key="2">
    <source>
        <dbReference type="EMBL" id="CBY14194.1"/>
    </source>
</evidence>
<dbReference type="AlphaFoldDB" id="E4XX00"/>